<keyword evidence="1" id="KW-1133">Transmembrane helix</keyword>
<dbReference type="Proteomes" id="UP000317572">
    <property type="component" value="Chromosome"/>
</dbReference>
<feature type="transmembrane region" description="Helical" evidence="1">
    <location>
        <begin position="12"/>
        <end position="29"/>
    </location>
</feature>
<evidence type="ECO:0000313" key="3">
    <source>
        <dbReference type="Proteomes" id="UP000317572"/>
    </source>
</evidence>
<dbReference type="EMBL" id="CP033893">
    <property type="protein sequence ID" value="QDL30604.1"/>
    <property type="molecule type" value="Genomic_DNA"/>
</dbReference>
<evidence type="ECO:0000313" key="2">
    <source>
        <dbReference type="EMBL" id="QDL30604.1"/>
    </source>
</evidence>
<reference evidence="2 3" key="1">
    <citation type="submission" date="2018-11" db="EMBL/GenBank/DDBJ databases">
        <title>The first complete genome of Serratia liquefaciens isolated from metalophyte plant revel distinctness adaptive mechanisms in an extreme habitat.</title>
        <authorList>
            <person name="Caneschi W.L."/>
            <person name="Sanchez A.B."/>
            <person name="Felestrino E.B."/>
            <person name="Assis R.A.B."/>
            <person name="Lemes C.G.C."/>
            <person name="Cordeiro I.F."/>
            <person name="Fonseca N.P."/>
            <person name="Villa M."/>
            <person name="Vieira I.T."/>
            <person name="Moraes L.A."/>
            <person name="Kamino L.H.Y."/>
            <person name="do Carmo F."/>
            <person name="Garcia C.M."/>
            <person name="Almeida N.F."/>
            <person name="Silva R.S."/>
            <person name="Ferro J.A."/>
            <person name="Ferro M.I.T."/>
            <person name="Varani A.M."/>
            <person name="Ferreira R.M."/>
            <person name="dos Santos V.L."/>
            <person name="Silva U.C."/>
            <person name="Setubal J.C."/>
            <person name="Moreira L.M."/>
        </authorList>
    </citation>
    <scope>NUCLEOTIDE SEQUENCE [LARGE SCALE GENOMIC DNA]</scope>
    <source>
        <strain evidence="2 3">FG3</strain>
    </source>
</reference>
<name>A0A515CR07_SERLI</name>
<evidence type="ECO:0000256" key="1">
    <source>
        <dbReference type="SAM" id="Phobius"/>
    </source>
</evidence>
<proteinExistence type="predicted"/>
<sequence>MNVFFESLLSSTVALAAIGFICKFFLNYFDKRGLETFKQKMLIEKTIIEKRIELNIDRKNMTIKELGRWSNTLLSATNGLIGRLSHIKDSNNLNIDSYMLDSTKYYLCQYLCWEQIFRNERNTSILSPVNDEILISQFLKNVSITLRENTSNHPTLRSLEQKYIGEKMIKGERCLPYNEFLTTKPFENFVPLETFINSILIKQDIDFIKEIISRLKELQAHVGNVLKNAHCN</sequence>
<dbReference type="AlphaFoldDB" id="A0A515CR07"/>
<dbReference type="RefSeq" id="WP_142814541.1">
    <property type="nucleotide sequence ID" value="NZ_CP033893.1"/>
</dbReference>
<protein>
    <submittedName>
        <fullName evidence="2">Uncharacterized protein</fullName>
    </submittedName>
</protein>
<keyword evidence="1" id="KW-0472">Membrane</keyword>
<gene>
    <name evidence="2" type="ORF">EGO53_01810</name>
</gene>
<organism evidence="2 3">
    <name type="scientific">Serratia liquefaciens</name>
    <dbReference type="NCBI Taxonomy" id="614"/>
    <lineage>
        <taxon>Bacteria</taxon>
        <taxon>Pseudomonadati</taxon>
        <taxon>Pseudomonadota</taxon>
        <taxon>Gammaproteobacteria</taxon>
        <taxon>Enterobacterales</taxon>
        <taxon>Yersiniaceae</taxon>
        <taxon>Serratia</taxon>
    </lineage>
</organism>
<keyword evidence="1" id="KW-0812">Transmembrane</keyword>
<accession>A0A515CR07</accession>